<proteinExistence type="predicted"/>
<comment type="caution">
    <text evidence="2">The sequence shown here is derived from an EMBL/GenBank/DDBJ whole genome shotgun (WGS) entry which is preliminary data.</text>
</comment>
<feature type="transmembrane region" description="Helical" evidence="1">
    <location>
        <begin position="99"/>
        <end position="123"/>
    </location>
</feature>
<keyword evidence="1" id="KW-0472">Membrane</keyword>
<evidence type="ECO:0000313" key="2">
    <source>
        <dbReference type="EMBL" id="TQD87380.1"/>
    </source>
</evidence>
<reference evidence="2 3" key="1">
    <citation type="journal article" date="2019" name="G3 (Bethesda)">
        <title>Sequencing of a Wild Apple (Malus baccata) Genome Unravels the Differences Between Cultivated and Wild Apple Species Regarding Disease Resistance and Cold Tolerance.</title>
        <authorList>
            <person name="Chen X."/>
        </authorList>
    </citation>
    <scope>NUCLEOTIDE SEQUENCE [LARGE SCALE GENOMIC DNA]</scope>
    <source>
        <strain evidence="3">cv. Shandingzi</strain>
        <tissue evidence="2">Leaves</tissue>
    </source>
</reference>
<dbReference type="EMBL" id="VIEB01000537">
    <property type="protein sequence ID" value="TQD87380.1"/>
    <property type="molecule type" value="Genomic_DNA"/>
</dbReference>
<organism evidence="2 3">
    <name type="scientific">Malus baccata</name>
    <name type="common">Siberian crab apple</name>
    <name type="synonym">Pyrus baccata</name>
    <dbReference type="NCBI Taxonomy" id="106549"/>
    <lineage>
        <taxon>Eukaryota</taxon>
        <taxon>Viridiplantae</taxon>
        <taxon>Streptophyta</taxon>
        <taxon>Embryophyta</taxon>
        <taxon>Tracheophyta</taxon>
        <taxon>Spermatophyta</taxon>
        <taxon>Magnoliopsida</taxon>
        <taxon>eudicotyledons</taxon>
        <taxon>Gunneridae</taxon>
        <taxon>Pentapetalae</taxon>
        <taxon>rosids</taxon>
        <taxon>fabids</taxon>
        <taxon>Rosales</taxon>
        <taxon>Rosaceae</taxon>
        <taxon>Amygdaloideae</taxon>
        <taxon>Maleae</taxon>
        <taxon>Malus</taxon>
    </lineage>
</organism>
<dbReference type="AlphaFoldDB" id="A0A540LLN5"/>
<keyword evidence="1" id="KW-1133">Transmembrane helix</keyword>
<gene>
    <name evidence="2" type="ORF">C1H46_027041</name>
</gene>
<name>A0A540LLN5_MALBA</name>
<dbReference type="Proteomes" id="UP000315295">
    <property type="component" value="Unassembled WGS sequence"/>
</dbReference>
<accession>A0A540LLN5</accession>
<keyword evidence="3" id="KW-1185">Reference proteome</keyword>
<evidence type="ECO:0000313" key="3">
    <source>
        <dbReference type="Proteomes" id="UP000315295"/>
    </source>
</evidence>
<evidence type="ECO:0000256" key="1">
    <source>
        <dbReference type="SAM" id="Phobius"/>
    </source>
</evidence>
<feature type="transmembrane region" description="Helical" evidence="1">
    <location>
        <begin position="20"/>
        <end position="43"/>
    </location>
</feature>
<keyword evidence="1" id="KW-0812">Transmembrane</keyword>
<sequence length="172" mass="18356">MASQVLSTCLSLANAPTARFLDLSAIFLLPLAFFLSTIAYPAFLDFYPNPFSVSLTIPTIPDMTVLTFITFLLFLLISSLCAVGSITHSAFHRLHDRPVALYSAIKSGLASFFPLLGVLVGLFQGRLRGGPLCTAALPSSDVEPGICGGCGGIQVGIWRPDSKLAFGLWNET</sequence>
<feature type="transmembrane region" description="Helical" evidence="1">
    <location>
        <begin position="63"/>
        <end position="87"/>
    </location>
</feature>
<protein>
    <submittedName>
        <fullName evidence="2">Uncharacterized protein</fullName>
    </submittedName>
</protein>